<feature type="compositionally biased region" description="Basic and acidic residues" evidence="1">
    <location>
        <begin position="245"/>
        <end position="255"/>
    </location>
</feature>
<sequence>MRSQQIGLLDIKFYLNDLQNISKTLMATSNELRNNSAGPNNNPNDDHDPFQIGKVFIATSTWGPKNPSDTANLSIEIGDRVKITNYVTKITYLGLNLRSNEIGQFSKELFQKDIERSSLGSGGETFTGTSTQRFNNSLDASTRRDDIDPLHNIGNVFTATSMQRSSDLAALQINAGDKIEIVKSLGEDSVSLVVAVGDNIQVLKLATGDGYYSCSNTRTKKEGHLRLEGFRKDIDSASGSLDNTESSRMDLDHINRTPTPSNDSADRNAGKVSFSIKGTSLSARAAIGSANVQESQHFGHPPKSTAEYYHPYNPSSNPRWPRDVQNAHGGERGSHAPAEVRRLSNGMPIVTDARKNGEGADR</sequence>
<dbReference type="EMBL" id="CP063408">
    <property type="protein sequence ID" value="QSZ34506.1"/>
    <property type="molecule type" value="Genomic_DNA"/>
</dbReference>
<evidence type="ECO:0000313" key="3">
    <source>
        <dbReference type="Proteomes" id="UP000672032"/>
    </source>
</evidence>
<dbReference type="AlphaFoldDB" id="A0A8A3PHQ8"/>
<protein>
    <submittedName>
        <fullName evidence="2">Uncharacterized protein</fullName>
    </submittedName>
</protein>
<feature type="compositionally biased region" description="Basic and acidic residues" evidence="1">
    <location>
        <begin position="329"/>
        <end position="342"/>
    </location>
</feature>
<evidence type="ECO:0000256" key="1">
    <source>
        <dbReference type="SAM" id="MobiDB-lite"/>
    </source>
</evidence>
<accession>A0A8A3PHQ8</accession>
<dbReference type="OrthoDB" id="3525364at2759"/>
<name>A0A8A3PHQ8_9HELO</name>
<proteinExistence type="predicted"/>
<feature type="region of interest" description="Disordered" evidence="1">
    <location>
        <begin position="291"/>
        <end position="362"/>
    </location>
</feature>
<evidence type="ECO:0000313" key="2">
    <source>
        <dbReference type="EMBL" id="QSZ34506.1"/>
    </source>
</evidence>
<organism evidence="2 3">
    <name type="scientific">Monilinia vaccinii-corymbosi</name>
    <dbReference type="NCBI Taxonomy" id="61207"/>
    <lineage>
        <taxon>Eukaryota</taxon>
        <taxon>Fungi</taxon>
        <taxon>Dikarya</taxon>
        <taxon>Ascomycota</taxon>
        <taxon>Pezizomycotina</taxon>
        <taxon>Leotiomycetes</taxon>
        <taxon>Helotiales</taxon>
        <taxon>Sclerotiniaceae</taxon>
        <taxon>Monilinia</taxon>
    </lineage>
</organism>
<dbReference type="Proteomes" id="UP000672032">
    <property type="component" value="Chromosome 4"/>
</dbReference>
<feature type="region of interest" description="Disordered" evidence="1">
    <location>
        <begin position="235"/>
        <end position="269"/>
    </location>
</feature>
<keyword evidence="3" id="KW-1185">Reference proteome</keyword>
<feature type="compositionally biased region" description="Basic and acidic residues" evidence="1">
    <location>
        <begin position="352"/>
        <end position="362"/>
    </location>
</feature>
<gene>
    <name evidence="2" type="ORF">DSL72_006100</name>
</gene>
<reference evidence="2" key="1">
    <citation type="submission" date="2020-10" db="EMBL/GenBank/DDBJ databases">
        <title>Genome Sequence of Monilinia vaccinii-corymbosi Sheds Light on Mummy Berry Disease Infection of Blueberry and Mating Type.</title>
        <authorList>
            <person name="Yow A.G."/>
            <person name="Zhang Y."/>
            <person name="Bansal K."/>
            <person name="Eacker S.M."/>
            <person name="Sullivan S."/>
            <person name="Liachko I."/>
            <person name="Cubeta M.A."/>
            <person name="Rollins J.A."/>
            <person name="Ashrafi H."/>
        </authorList>
    </citation>
    <scope>NUCLEOTIDE SEQUENCE</scope>
    <source>
        <strain evidence="2">RL-1</strain>
    </source>
</reference>